<dbReference type="PROSITE" id="PS00018">
    <property type="entry name" value="EF_HAND_1"/>
    <property type="match status" value="2"/>
</dbReference>
<evidence type="ECO:0000256" key="1">
    <source>
        <dbReference type="ARBA" id="ARBA00022837"/>
    </source>
</evidence>
<feature type="transmembrane region" description="Helical" evidence="2">
    <location>
        <begin position="242"/>
        <end position="261"/>
    </location>
</feature>
<keyword evidence="5" id="KW-1185">Reference proteome</keyword>
<dbReference type="Gene3D" id="1.10.238.10">
    <property type="entry name" value="EF-hand"/>
    <property type="match status" value="1"/>
</dbReference>
<keyword evidence="2" id="KW-0812">Transmembrane</keyword>
<protein>
    <recommendedName>
        <fullName evidence="3">EF-hand domain-containing protein</fullName>
    </recommendedName>
</protein>
<name>A0AAD7XJG9_9STRA</name>
<feature type="transmembrane region" description="Helical" evidence="2">
    <location>
        <begin position="212"/>
        <end position="230"/>
    </location>
</feature>
<dbReference type="GO" id="GO:0005509">
    <property type="term" value="F:calcium ion binding"/>
    <property type="evidence" value="ECO:0007669"/>
    <property type="project" value="InterPro"/>
</dbReference>
<reference evidence="4" key="1">
    <citation type="submission" date="2023-01" db="EMBL/GenBank/DDBJ databases">
        <title>Metagenome sequencing of chrysophaentin producing Chrysophaeum taylorii.</title>
        <authorList>
            <person name="Davison J."/>
            <person name="Bewley C."/>
        </authorList>
    </citation>
    <scope>NUCLEOTIDE SEQUENCE</scope>
    <source>
        <strain evidence="4">NIES-1699</strain>
    </source>
</reference>
<evidence type="ECO:0000259" key="3">
    <source>
        <dbReference type="PROSITE" id="PS50222"/>
    </source>
</evidence>
<feature type="transmembrane region" description="Helical" evidence="2">
    <location>
        <begin position="179"/>
        <end position="200"/>
    </location>
</feature>
<evidence type="ECO:0000256" key="2">
    <source>
        <dbReference type="SAM" id="Phobius"/>
    </source>
</evidence>
<dbReference type="InterPro" id="IPR011992">
    <property type="entry name" value="EF-hand-dom_pair"/>
</dbReference>
<dbReference type="InterPro" id="IPR002048">
    <property type="entry name" value="EF_hand_dom"/>
</dbReference>
<dbReference type="PROSITE" id="PS50222">
    <property type="entry name" value="EF_HAND_2"/>
    <property type="match status" value="1"/>
</dbReference>
<dbReference type="SMART" id="SM00054">
    <property type="entry name" value="EFh"/>
    <property type="match status" value="1"/>
</dbReference>
<accession>A0AAD7XJG9</accession>
<dbReference type="AlphaFoldDB" id="A0AAD7XJG9"/>
<sequence>MQAERAAEGEAEMDAFFRLADEDGDGRVSLDELRAALRTKLVDENANARSAARALRMLEGDGVRAVLRDLDANADGALERREMISVEKFRERLERSFREQRQAERNETTTEESVADKRIAIWEAVANSTSVDARLVAALAYLLPALEALPYALPPPGVGSPILGGAVAALLQASIAFRALPFSGILALLGLSALASNAGAPRLARFSARHAILLDLVAVVALPLLTALAPQNAAVFATGLEYIVAACTAAALFGGAAADKLPGTGTLAKRFTDDFDATIKSLIKAASDADFSALFEDDDDSTPPS</sequence>
<keyword evidence="2" id="KW-1133">Transmembrane helix</keyword>
<keyword evidence="2" id="KW-0472">Membrane</keyword>
<organism evidence="4 5">
    <name type="scientific">Chrysophaeum taylorii</name>
    <dbReference type="NCBI Taxonomy" id="2483200"/>
    <lineage>
        <taxon>Eukaryota</taxon>
        <taxon>Sar</taxon>
        <taxon>Stramenopiles</taxon>
        <taxon>Ochrophyta</taxon>
        <taxon>Pelagophyceae</taxon>
        <taxon>Pelagomonadales</taxon>
        <taxon>Pelagomonadaceae</taxon>
        <taxon>Chrysophaeum</taxon>
    </lineage>
</organism>
<feature type="domain" description="EF-hand" evidence="3">
    <location>
        <begin position="8"/>
        <end position="43"/>
    </location>
</feature>
<proteinExistence type="predicted"/>
<dbReference type="InterPro" id="IPR018247">
    <property type="entry name" value="EF_Hand_1_Ca_BS"/>
</dbReference>
<evidence type="ECO:0000313" key="4">
    <source>
        <dbReference type="EMBL" id="KAJ8600449.1"/>
    </source>
</evidence>
<dbReference type="Pfam" id="PF00036">
    <property type="entry name" value="EF-hand_1"/>
    <property type="match status" value="1"/>
</dbReference>
<evidence type="ECO:0000313" key="5">
    <source>
        <dbReference type="Proteomes" id="UP001230188"/>
    </source>
</evidence>
<dbReference type="Proteomes" id="UP001230188">
    <property type="component" value="Unassembled WGS sequence"/>
</dbReference>
<gene>
    <name evidence="4" type="ORF">CTAYLR_001435</name>
</gene>
<dbReference type="EMBL" id="JAQMWT010000523">
    <property type="protein sequence ID" value="KAJ8600449.1"/>
    <property type="molecule type" value="Genomic_DNA"/>
</dbReference>
<keyword evidence="1" id="KW-0106">Calcium</keyword>
<comment type="caution">
    <text evidence="4">The sequence shown here is derived from an EMBL/GenBank/DDBJ whole genome shotgun (WGS) entry which is preliminary data.</text>
</comment>
<dbReference type="SUPFAM" id="SSF47473">
    <property type="entry name" value="EF-hand"/>
    <property type="match status" value="1"/>
</dbReference>